<dbReference type="Proteomes" id="UP001181355">
    <property type="component" value="Chromosome"/>
</dbReference>
<dbReference type="RefSeq" id="WP_309481166.1">
    <property type="nucleotide sequence ID" value="NZ_CP133720.1"/>
</dbReference>
<dbReference type="InterPro" id="IPR001375">
    <property type="entry name" value="Peptidase_S9_cat"/>
</dbReference>
<feature type="domain" description="Peptidase S9 prolyl oligopeptidase catalytic" evidence="4">
    <location>
        <begin position="775"/>
        <end position="944"/>
    </location>
</feature>
<evidence type="ECO:0000256" key="1">
    <source>
        <dbReference type="ARBA" id="ARBA00022801"/>
    </source>
</evidence>
<gene>
    <name evidence="5" type="ORF">RF679_13555</name>
</gene>
<reference evidence="5" key="1">
    <citation type="submission" date="2023-09" db="EMBL/GenBank/DDBJ databases">
        <title>Undibacterium sp. 20NA77.5 isolated from freshwater.</title>
        <authorList>
            <person name="Le V."/>
            <person name="Ko S.-R."/>
            <person name="Ahn C.-Y."/>
            <person name="Oh H.-M."/>
        </authorList>
    </citation>
    <scope>NUCLEOTIDE SEQUENCE</scope>
    <source>
        <strain evidence="5">20NA77.5</strain>
    </source>
</reference>
<feature type="compositionally biased region" description="Low complexity" evidence="2">
    <location>
        <begin position="194"/>
        <end position="215"/>
    </location>
</feature>
<dbReference type="Gene3D" id="3.40.50.1820">
    <property type="entry name" value="alpha/beta hydrolase"/>
    <property type="match status" value="1"/>
</dbReference>
<evidence type="ECO:0000313" key="5">
    <source>
        <dbReference type="EMBL" id="WMW79671.1"/>
    </source>
</evidence>
<feature type="region of interest" description="Disordered" evidence="2">
    <location>
        <begin position="194"/>
        <end position="222"/>
    </location>
</feature>
<keyword evidence="3" id="KW-0732">Signal</keyword>
<dbReference type="Pfam" id="PF00326">
    <property type="entry name" value="Peptidase_S9"/>
    <property type="match status" value="1"/>
</dbReference>
<feature type="chain" id="PRO_5045230182" evidence="3">
    <location>
        <begin position="29"/>
        <end position="1007"/>
    </location>
</feature>
<proteinExistence type="predicted"/>
<organism evidence="5 6">
    <name type="scientific">Undibacterium cyanobacteriorum</name>
    <dbReference type="NCBI Taxonomy" id="3073561"/>
    <lineage>
        <taxon>Bacteria</taxon>
        <taxon>Pseudomonadati</taxon>
        <taxon>Pseudomonadota</taxon>
        <taxon>Betaproteobacteria</taxon>
        <taxon>Burkholderiales</taxon>
        <taxon>Oxalobacteraceae</taxon>
        <taxon>Undibacterium</taxon>
    </lineage>
</organism>
<dbReference type="InterPro" id="IPR029058">
    <property type="entry name" value="AB_hydrolase_fold"/>
</dbReference>
<dbReference type="EMBL" id="CP133720">
    <property type="protein sequence ID" value="WMW79671.1"/>
    <property type="molecule type" value="Genomic_DNA"/>
</dbReference>
<evidence type="ECO:0000259" key="4">
    <source>
        <dbReference type="Pfam" id="PF00326"/>
    </source>
</evidence>
<evidence type="ECO:0000256" key="2">
    <source>
        <dbReference type="SAM" id="MobiDB-lite"/>
    </source>
</evidence>
<dbReference type="SUPFAM" id="SSF82171">
    <property type="entry name" value="DPP6 N-terminal domain-like"/>
    <property type="match status" value="1"/>
</dbReference>
<dbReference type="InterPro" id="IPR011042">
    <property type="entry name" value="6-blade_b-propeller_TolB-like"/>
</dbReference>
<dbReference type="PANTHER" id="PTHR42776">
    <property type="entry name" value="SERINE PEPTIDASE S9 FAMILY MEMBER"/>
    <property type="match status" value="1"/>
</dbReference>
<keyword evidence="6" id="KW-1185">Reference proteome</keyword>
<feature type="compositionally biased region" description="Basic and acidic residues" evidence="2">
    <location>
        <begin position="977"/>
        <end position="1007"/>
    </location>
</feature>
<feature type="region of interest" description="Disordered" evidence="2">
    <location>
        <begin position="969"/>
        <end position="1007"/>
    </location>
</feature>
<dbReference type="PANTHER" id="PTHR42776:SF27">
    <property type="entry name" value="DIPEPTIDYL PEPTIDASE FAMILY MEMBER 6"/>
    <property type="match status" value="1"/>
</dbReference>
<evidence type="ECO:0000313" key="6">
    <source>
        <dbReference type="Proteomes" id="UP001181355"/>
    </source>
</evidence>
<sequence length="1007" mass="111037">MQKKFPLAGLSFFLASAGLLSSSLNVAAATDDLIGQAKTETTAVALKDPKAGKDNSAPAKAVDIIDMAAWQSVTTVAISPNGKWVAWRLAAADGDSSVVVKSVEGKEEYKFADGQGNGAIEFSADGQWMAFTSFMTKKDQDAAKKAKKPTPTKLSLVDLKTGKATVLDKVKKFAFPKEGGQWIAMHKDAAEGAASAAPATPAPTGGAAGASATPSRPKGSDLILRNLASGSSQNIGNVAEFGFDKQGRFLAYTIDANDKSGNGLMLMTLSTGVSKVLDDGEANYEKLMWTDKGDGITVLKGVEDKAYQDKLWSALGFRWESNEFQKTVIEPSKLKDFPTDMTISSDALPRWSRDFAWISFGIKDVKKKPKDEKKDPEADDKANLVLWHHQDKRLPTQQKVQQEIDKKRSSAAIYRVTENKFIRLGDDNLTQVSLPLAGEWALGQDDSQYQRQASMDGRRYADVYALNLKTGERRLLQKQARWSFGMSQDGRYYLHYNDGHFFSTELSSGKTHNLTAALSTSFIDTEDDHNVDKPPVQPFGWSSDSKSVLLSDGWDIWKVPADGSKAVMLTQDGKREQVRYQRRYTLDPNERGIDLSKPQYFSAYGEWNKKAGFLRVDPNGNAKRLAFEDVNYRRLLKAEKADVFVWSKETATIAPDVYVGDNQIASGRKLTDLTEQEKKFTLGSGARLIDYVGTDGKKLQAALFLPANYQAGKAYPTVVYIYEKLSQTLHSYVAPGLSGNGFNRSLYTSNGYAVLMPDITYRLNDPGMSAKESVLPALQAAINTGIVDGKRVGLQGHSWGGYQTSFLITQTNAFKAAAAGAALTNMISMYSLVYKNSGGTNQAIFESSQGRFLGAYNDNWEAYVRNSPVFFAKNVSTPLLMLQNDADGAVDYTQGVEYFNTLRRAGKDVIMLEYPGENHGLAKKPNQKDYMQRMKEFFDFHLKDTVAPEWMRNGVSWLKMDEHLKERAAMLAPVAKSQKDDKDEKTDKSSAAEKADKSDKAQKTETK</sequence>
<accession>A0ABY9REL7</accession>
<protein>
    <submittedName>
        <fullName evidence="5">Prolyl oligopeptidase family serine peptidase</fullName>
    </submittedName>
</protein>
<name>A0ABY9REL7_9BURK</name>
<dbReference type="SUPFAM" id="SSF53474">
    <property type="entry name" value="alpha/beta-Hydrolases"/>
    <property type="match status" value="1"/>
</dbReference>
<evidence type="ECO:0000256" key="3">
    <source>
        <dbReference type="SAM" id="SignalP"/>
    </source>
</evidence>
<feature type="signal peptide" evidence="3">
    <location>
        <begin position="1"/>
        <end position="28"/>
    </location>
</feature>
<keyword evidence="1" id="KW-0378">Hydrolase</keyword>
<dbReference type="Gene3D" id="2.120.10.30">
    <property type="entry name" value="TolB, C-terminal domain"/>
    <property type="match status" value="2"/>
</dbReference>